<dbReference type="InterPro" id="IPR018391">
    <property type="entry name" value="PQQ_b-propeller_rpt"/>
</dbReference>
<keyword evidence="1" id="KW-1133">Transmembrane helix</keyword>
<keyword evidence="1" id="KW-0812">Transmembrane</keyword>
<dbReference type="InterPro" id="IPR002372">
    <property type="entry name" value="PQQ_rpt_dom"/>
</dbReference>
<gene>
    <name evidence="3" type="ORF">QTN89_10785</name>
</gene>
<sequence length="454" mass="48479">MNHVKYPNTVQKLIRSHRLRSNCLSLVFGAASIVGSAIWDADLKSVVAGEPTWGRFLNAAQQTEVKLPREWAPDKNIAWTSEIEGYGQSTPIVADDQVVVTSTSGENKDNYHVTSFNLADGKKRWQVDLTNPSPFKNSPMVSRAAPSAIATSNGFVAFFEGGVLAAISADGKTTWEKNLVEQYGPIEARHGLAASLEANDKHVFVWVERSDDPYVLAIDPKTGDEVWKAAGVGATSWASPRLISVGDSQHLVCSASGKIIGINPANGERLWSFDGVSNNTSCTPMPAGNGRFLIGASDGRGETTAGVAAASNGLIEITPKDDGSFDVGYKWQAKKATSSFGSPVVAGDTAAIVNRAGVLYRLDLETGERVSVDRTSAGGIWATPLVAGDLIYLFGYKGTTSVISLTDGEEVAENRCWEADAEESRFGSGKVLYAAAPASPYLLIRRGDRLYAIK</sequence>
<dbReference type="Pfam" id="PF13360">
    <property type="entry name" value="PQQ_2"/>
    <property type="match status" value="2"/>
</dbReference>
<dbReference type="SUPFAM" id="SSF50998">
    <property type="entry name" value="Quinoprotein alcohol dehydrogenase-like"/>
    <property type="match status" value="1"/>
</dbReference>
<feature type="domain" description="Pyrrolo-quinoline quinone repeat" evidence="2">
    <location>
        <begin position="36"/>
        <end position="181"/>
    </location>
</feature>
<dbReference type="PANTHER" id="PTHR34512:SF30">
    <property type="entry name" value="OUTER MEMBRANE PROTEIN ASSEMBLY FACTOR BAMB"/>
    <property type="match status" value="1"/>
</dbReference>
<keyword evidence="4" id="KW-1185">Reference proteome</keyword>
<dbReference type="InterPro" id="IPR011047">
    <property type="entry name" value="Quinoprotein_ADH-like_sf"/>
</dbReference>
<evidence type="ECO:0000259" key="2">
    <source>
        <dbReference type="Pfam" id="PF13360"/>
    </source>
</evidence>
<proteinExistence type="predicted"/>
<evidence type="ECO:0000313" key="3">
    <source>
        <dbReference type="EMBL" id="MDM4015918.1"/>
    </source>
</evidence>
<dbReference type="Gene3D" id="2.130.10.10">
    <property type="entry name" value="YVTN repeat-like/Quinoprotein amine dehydrogenase"/>
    <property type="match status" value="1"/>
</dbReference>
<evidence type="ECO:0000313" key="4">
    <source>
        <dbReference type="Proteomes" id="UP001239462"/>
    </source>
</evidence>
<organism evidence="3 4">
    <name type="scientific">Roseiconus lacunae</name>
    <dbReference type="NCBI Taxonomy" id="2605694"/>
    <lineage>
        <taxon>Bacteria</taxon>
        <taxon>Pseudomonadati</taxon>
        <taxon>Planctomycetota</taxon>
        <taxon>Planctomycetia</taxon>
        <taxon>Pirellulales</taxon>
        <taxon>Pirellulaceae</taxon>
        <taxon>Roseiconus</taxon>
    </lineage>
</organism>
<dbReference type="Proteomes" id="UP001239462">
    <property type="component" value="Unassembled WGS sequence"/>
</dbReference>
<evidence type="ECO:0000256" key="1">
    <source>
        <dbReference type="SAM" id="Phobius"/>
    </source>
</evidence>
<keyword evidence="1" id="KW-0472">Membrane</keyword>
<name>A0ABT7PHF9_9BACT</name>
<dbReference type="EMBL" id="JASZZN010000007">
    <property type="protein sequence ID" value="MDM4015918.1"/>
    <property type="molecule type" value="Genomic_DNA"/>
</dbReference>
<accession>A0ABT7PHF9</accession>
<dbReference type="SMART" id="SM00564">
    <property type="entry name" value="PQQ"/>
    <property type="match status" value="5"/>
</dbReference>
<dbReference type="Gene3D" id="2.40.10.480">
    <property type="match status" value="1"/>
</dbReference>
<comment type="caution">
    <text evidence="3">The sequence shown here is derived from an EMBL/GenBank/DDBJ whole genome shotgun (WGS) entry which is preliminary data.</text>
</comment>
<feature type="domain" description="Pyrrolo-quinoline quinone repeat" evidence="2">
    <location>
        <begin position="193"/>
        <end position="370"/>
    </location>
</feature>
<reference evidence="3 4" key="1">
    <citation type="submission" date="2023-06" db="EMBL/GenBank/DDBJ databases">
        <title>Roseiconus lacunae JC819 isolated from Gulf of Mannar region, Tamil Nadu.</title>
        <authorList>
            <person name="Pk S."/>
            <person name="Ch S."/>
            <person name="Ch V.R."/>
        </authorList>
    </citation>
    <scope>NUCLEOTIDE SEQUENCE [LARGE SCALE GENOMIC DNA]</scope>
    <source>
        <strain evidence="3 4">JC819</strain>
    </source>
</reference>
<dbReference type="PANTHER" id="PTHR34512">
    <property type="entry name" value="CELL SURFACE PROTEIN"/>
    <property type="match status" value="1"/>
</dbReference>
<feature type="transmembrane region" description="Helical" evidence="1">
    <location>
        <begin position="21"/>
        <end position="39"/>
    </location>
</feature>
<dbReference type="InterPro" id="IPR015943">
    <property type="entry name" value="WD40/YVTN_repeat-like_dom_sf"/>
</dbReference>
<dbReference type="RefSeq" id="WP_289163484.1">
    <property type="nucleotide sequence ID" value="NZ_JASZZN010000007.1"/>
</dbReference>
<protein>
    <submittedName>
        <fullName evidence="3">PQQ-binding-like beta-propeller repeat protein</fullName>
    </submittedName>
</protein>